<dbReference type="Pfam" id="PF13471">
    <property type="entry name" value="Transglut_core3"/>
    <property type="match status" value="1"/>
</dbReference>
<dbReference type="InterPro" id="IPR053521">
    <property type="entry name" value="McjB-like"/>
</dbReference>
<evidence type="ECO:0000313" key="4">
    <source>
        <dbReference type="Proteomes" id="UP000177870"/>
    </source>
</evidence>
<accession>A0A1D8TUQ5</accession>
<proteinExistence type="predicted"/>
<dbReference type="OrthoDB" id="466469at2"/>
<keyword evidence="1" id="KW-1133">Transmembrane helix</keyword>
<name>A0A1D8TUQ5_9CYAN</name>
<reference evidence="4" key="1">
    <citation type="submission" date="2016-10" db="EMBL/GenBank/DDBJ databases">
        <title>Comparative genomics uncovers the prolific and rare metabolic potential of the cyanobacterial genus Moorea.</title>
        <authorList>
            <person name="Leao T."/>
            <person name="Castelao G."/>
            <person name="Korobeynikov A."/>
            <person name="Monroe E.A."/>
            <person name="Podell S."/>
            <person name="Glukhov E."/>
            <person name="Allen E."/>
            <person name="Gerwick W.H."/>
            <person name="Gerwick L."/>
        </authorList>
    </citation>
    <scope>NUCLEOTIDE SEQUENCE [LARGE SCALE GENOMIC DNA]</scope>
    <source>
        <strain evidence="4">PAL-8-15-08-1</strain>
    </source>
</reference>
<feature type="domain" description="Microcin J25-processing protein McjB C-terminal" evidence="2">
    <location>
        <begin position="28"/>
        <end position="140"/>
    </location>
</feature>
<evidence type="ECO:0000313" key="3">
    <source>
        <dbReference type="EMBL" id="AOX01390.1"/>
    </source>
</evidence>
<organism evidence="3 4">
    <name type="scientific">Moorena producens PAL-8-15-08-1</name>
    <dbReference type="NCBI Taxonomy" id="1458985"/>
    <lineage>
        <taxon>Bacteria</taxon>
        <taxon>Bacillati</taxon>
        <taxon>Cyanobacteriota</taxon>
        <taxon>Cyanophyceae</taxon>
        <taxon>Coleofasciculales</taxon>
        <taxon>Coleofasciculaceae</taxon>
        <taxon>Moorena</taxon>
    </lineage>
</organism>
<gene>
    <name evidence="3" type="ORF">BJP34_19835</name>
</gene>
<feature type="transmembrane region" description="Helical" evidence="1">
    <location>
        <begin position="17"/>
        <end position="37"/>
    </location>
</feature>
<dbReference type="STRING" id="1458985.BJP34_19835"/>
<dbReference type="AlphaFoldDB" id="A0A1D8TUQ5"/>
<dbReference type="EMBL" id="CP017599">
    <property type="protein sequence ID" value="AOX01390.1"/>
    <property type="molecule type" value="Genomic_DNA"/>
</dbReference>
<dbReference type="KEGG" id="mpro:BJP34_19835"/>
<dbReference type="NCBIfam" id="NF033537">
    <property type="entry name" value="lasso_biosyn_B2"/>
    <property type="match status" value="1"/>
</dbReference>
<dbReference type="InterPro" id="IPR032708">
    <property type="entry name" value="McjB_C"/>
</dbReference>
<keyword evidence="1" id="KW-0472">Membrane</keyword>
<keyword evidence="1" id="KW-0812">Transmembrane</keyword>
<dbReference type="RefSeq" id="WP_070393832.1">
    <property type="nucleotide sequence ID" value="NZ_CP017599.1"/>
</dbReference>
<evidence type="ECO:0000256" key="1">
    <source>
        <dbReference type="SAM" id="Phobius"/>
    </source>
</evidence>
<protein>
    <recommendedName>
        <fullName evidence="2">Microcin J25-processing protein McjB C-terminal domain-containing protein</fullName>
    </recommendedName>
</protein>
<dbReference type="Proteomes" id="UP000177870">
    <property type="component" value="Chromosome"/>
</dbReference>
<sequence length="148" mass="16511">MKRLRKFLRLTSRERQLVINTFILLGLIRLGLWLLPFHRLRRLLTKISQPSPQAQGVNQTNLSKIVGAVNLSSRYMPGGVKCLARALTTQVLMSRCGYSPQLRIGVAKGEGGKLEAHAWVENQGQVVIGYLTDLSRFTPLPSFKGGKL</sequence>
<evidence type="ECO:0000259" key="2">
    <source>
        <dbReference type="Pfam" id="PF13471"/>
    </source>
</evidence>